<evidence type="ECO:0000313" key="6">
    <source>
        <dbReference type="Proteomes" id="UP001179952"/>
    </source>
</evidence>
<protein>
    <recommendedName>
        <fullName evidence="4">FLZ-type domain-containing protein</fullName>
    </recommendedName>
</protein>
<gene>
    <name evidence="5" type="ORF">QJS04_geneDACA004833</name>
</gene>
<keyword evidence="6" id="KW-1185">Reference proteome</keyword>
<proteinExistence type="inferred from homology"/>
<reference evidence="5" key="2">
    <citation type="submission" date="2023-06" db="EMBL/GenBank/DDBJ databases">
        <authorList>
            <person name="Ma L."/>
            <person name="Liu K.-W."/>
            <person name="Li Z."/>
            <person name="Hsiao Y.-Y."/>
            <person name="Qi Y."/>
            <person name="Fu T."/>
            <person name="Tang G."/>
            <person name="Zhang D."/>
            <person name="Sun W.-H."/>
            <person name="Liu D.-K."/>
            <person name="Li Y."/>
            <person name="Chen G.-Z."/>
            <person name="Liu X.-D."/>
            <person name="Liao X.-Y."/>
            <person name="Jiang Y.-T."/>
            <person name="Yu X."/>
            <person name="Hao Y."/>
            <person name="Huang J."/>
            <person name="Zhao X.-W."/>
            <person name="Ke S."/>
            <person name="Chen Y.-Y."/>
            <person name="Wu W.-L."/>
            <person name="Hsu J.-L."/>
            <person name="Lin Y.-F."/>
            <person name="Huang M.-D."/>
            <person name="Li C.-Y."/>
            <person name="Huang L."/>
            <person name="Wang Z.-W."/>
            <person name="Zhao X."/>
            <person name="Zhong W.-Y."/>
            <person name="Peng D.-H."/>
            <person name="Ahmad S."/>
            <person name="Lan S."/>
            <person name="Zhang J.-S."/>
            <person name="Tsai W.-C."/>
            <person name="Van De Peer Y."/>
            <person name="Liu Z.-J."/>
        </authorList>
    </citation>
    <scope>NUCLEOTIDE SEQUENCE</scope>
    <source>
        <strain evidence="5">SCP</strain>
        <tissue evidence="5">Leaves</tissue>
    </source>
</reference>
<dbReference type="GO" id="GO:0046872">
    <property type="term" value="F:metal ion binding"/>
    <property type="evidence" value="ECO:0007669"/>
    <property type="project" value="UniProtKB-KW"/>
</dbReference>
<comment type="caution">
    <text evidence="5">The sequence shown here is derived from an EMBL/GenBank/DDBJ whole genome shotgun (WGS) entry which is preliminary data.</text>
</comment>
<dbReference type="PROSITE" id="PS51795">
    <property type="entry name" value="ZF_FLZ"/>
    <property type="match status" value="1"/>
</dbReference>
<comment type="similarity">
    <text evidence="1">Belongs to the FLZ family.</text>
</comment>
<evidence type="ECO:0000256" key="1">
    <source>
        <dbReference type="ARBA" id="ARBA00009374"/>
    </source>
</evidence>
<accession>A0AAV9BUD2</accession>
<feature type="domain" description="FLZ-type" evidence="4">
    <location>
        <begin position="72"/>
        <end position="116"/>
    </location>
</feature>
<sequence>MTMIPRSKSIFSIDGGGDYYGDQKLGSVKMDYSMRLVGLRILIDRAQNTPNVLTKSALKMNISTHQRHPESGFLKVCYLCSKDLSPDKDVYMYRGDQGFCSVTCRQKQITIDERRDRGVFKWDRPVPVNSPWCRKGKRIQESGHQRRIPAAA</sequence>
<dbReference type="Proteomes" id="UP001179952">
    <property type="component" value="Unassembled WGS sequence"/>
</dbReference>
<dbReference type="PANTHER" id="PTHR47847">
    <property type="entry name" value="FCS-LIKE ZINC FINGER 17"/>
    <property type="match status" value="1"/>
</dbReference>
<dbReference type="PANTHER" id="PTHR47847:SF2">
    <property type="entry name" value="FCS-LIKE ZINC FINGER 17-RELATED"/>
    <property type="match status" value="1"/>
</dbReference>
<organism evidence="5 6">
    <name type="scientific">Acorus gramineus</name>
    <name type="common">Dwarf sweet flag</name>
    <dbReference type="NCBI Taxonomy" id="55184"/>
    <lineage>
        <taxon>Eukaryota</taxon>
        <taxon>Viridiplantae</taxon>
        <taxon>Streptophyta</taxon>
        <taxon>Embryophyta</taxon>
        <taxon>Tracheophyta</taxon>
        <taxon>Spermatophyta</taxon>
        <taxon>Magnoliopsida</taxon>
        <taxon>Liliopsida</taxon>
        <taxon>Acoraceae</taxon>
        <taxon>Acorus</taxon>
    </lineage>
</organism>
<dbReference type="EMBL" id="JAUJYN010000001">
    <property type="protein sequence ID" value="KAK1279906.1"/>
    <property type="molecule type" value="Genomic_DNA"/>
</dbReference>
<evidence type="ECO:0000256" key="3">
    <source>
        <dbReference type="PROSITE-ProRule" id="PRU01131"/>
    </source>
</evidence>
<dbReference type="InterPro" id="IPR044181">
    <property type="entry name" value="FLZ17/18"/>
</dbReference>
<evidence type="ECO:0000313" key="5">
    <source>
        <dbReference type="EMBL" id="KAK1279906.1"/>
    </source>
</evidence>
<evidence type="ECO:0000256" key="2">
    <source>
        <dbReference type="ARBA" id="ARBA00022723"/>
    </source>
</evidence>
<dbReference type="Pfam" id="PF04570">
    <property type="entry name" value="zf-FLZ"/>
    <property type="match status" value="1"/>
</dbReference>
<feature type="zinc finger region" description="FLZ-type" evidence="3">
    <location>
        <begin position="72"/>
        <end position="116"/>
    </location>
</feature>
<dbReference type="AlphaFoldDB" id="A0AAV9BUD2"/>
<evidence type="ECO:0000259" key="4">
    <source>
        <dbReference type="PROSITE" id="PS51795"/>
    </source>
</evidence>
<name>A0AAV9BUD2_ACOGR</name>
<keyword evidence="2" id="KW-0479">Metal-binding</keyword>
<dbReference type="InterPro" id="IPR007650">
    <property type="entry name" value="Zf-FLZ_dom"/>
</dbReference>
<reference evidence="5" key="1">
    <citation type="journal article" date="2023" name="Nat. Commun.">
        <title>Diploid and tetraploid genomes of Acorus and the evolution of monocots.</title>
        <authorList>
            <person name="Ma L."/>
            <person name="Liu K.W."/>
            <person name="Li Z."/>
            <person name="Hsiao Y.Y."/>
            <person name="Qi Y."/>
            <person name="Fu T."/>
            <person name="Tang G.D."/>
            <person name="Zhang D."/>
            <person name="Sun W.H."/>
            <person name="Liu D.K."/>
            <person name="Li Y."/>
            <person name="Chen G.Z."/>
            <person name="Liu X.D."/>
            <person name="Liao X.Y."/>
            <person name="Jiang Y.T."/>
            <person name="Yu X."/>
            <person name="Hao Y."/>
            <person name="Huang J."/>
            <person name="Zhao X.W."/>
            <person name="Ke S."/>
            <person name="Chen Y.Y."/>
            <person name="Wu W.L."/>
            <person name="Hsu J.L."/>
            <person name="Lin Y.F."/>
            <person name="Huang M.D."/>
            <person name="Li C.Y."/>
            <person name="Huang L."/>
            <person name="Wang Z.W."/>
            <person name="Zhao X."/>
            <person name="Zhong W.Y."/>
            <person name="Peng D.H."/>
            <person name="Ahmad S."/>
            <person name="Lan S."/>
            <person name="Zhang J.S."/>
            <person name="Tsai W.C."/>
            <person name="Van de Peer Y."/>
            <person name="Liu Z.J."/>
        </authorList>
    </citation>
    <scope>NUCLEOTIDE SEQUENCE</scope>
    <source>
        <strain evidence="5">SCP</strain>
    </source>
</reference>